<dbReference type="Proteomes" id="UP001055219">
    <property type="component" value="Unassembled WGS sequence"/>
</dbReference>
<feature type="compositionally biased region" description="Acidic residues" evidence="1">
    <location>
        <begin position="186"/>
        <end position="195"/>
    </location>
</feature>
<dbReference type="EMBL" id="JAGIXG020000014">
    <property type="protein sequence ID" value="KAI6782378.1"/>
    <property type="molecule type" value="Genomic_DNA"/>
</dbReference>
<dbReference type="AlphaFoldDB" id="A0A9P9Y3C7"/>
<evidence type="ECO:0000313" key="3">
    <source>
        <dbReference type="Proteomes" id="UP001055219"/>
    </source>
</evidence>
<reference evidence="2" key="1">
    <citation type="journal article" date="2021" name="J Fungi (Basel)">
        <title>Genomic and Metabolomic Analyses of the Marine Fungus Emericellopsis cladophorae: Insights into Saltwater Adaptability Mechanisms and Its Biosynthetic Potential.</title>
        <authorList>
            <person name="Goncalves M.F.M."/>
            <person name="Hilario S."/>
            <person name="Van de Peer Y."/>
            <person name="Esteves A.C."/>
            <person name="Alves A."/>
        </authorList>
    </citation>
    <scope>NUCLEOTIDE SEQUENCE</scope>
    <source>
        <strain evidence="2">MUM 19.33</strain>
    </source>
</reference>
<reference evidence="2" key="2">
    <citation type="submission" date="2022-07" db="EMBL/GenBank/DDBJ databases">
        <authorList>
            <person name="Goncalves M.F.M."/>
            <person name="Hilario S."/>
            <person name="Van De Peer Y."/>
            <person name="Esteves A.C."/>
            <person name="Alves A."/>
        </authorList>
    </citation>
    <scope>NUCLEOTIDE SEQUENCE</scope>
    <source>
        <strain evidence="2">MUM 19.33</strain>
    </source>
</reference>
<feature type="region of interest" description="Disordered" evidence="1">
    <location>
        <begin position="139"/>
        <end position="217"/>
    </location>
</feature>
<organism evidence="2 3">
    <name type="scientific">Emericellopsis cladophorae</name>
    <dbReference type="NCBI Taxonomy" id="2686198"/>
    <lineage>
        <taxon>Eukaryota</taxon>
        <taxon>Fungi</taxon>
        <taxon>Dikarya</taxon>
        <taxon>Ascomycota</taxon>
        <taxon>Pezizomycotina</taxon>
        <taxon>Sordariomycetes</taxon>
        <taxon>Hypocreomycetidae</taxon>
        <taxon>Hypocreales</taxon>
        <taxon>Bionectriaceae</taxon>
        <taxon>Emericellopsis</taxon>
    </lineage>
</organism>
<dbReference type="RefSeq" id="XP_051363234.1">
    <property type="nucleotide sequence ID" value="XM_051505506.1"/>
</dbReference>
<comment type="caution">
    <text evidence="2">The sequence shown here is derived from an EMBL/GenBank/DDBJ whole genome shotgun (WGS) entry which is preliminary data.</text>
</comment>
<feature type="compositionally biased region" description="Acidic residues" evidence="1">
    <location>
        <begin position="149"/>
        <end position="162"/>
    </location>
</feature>
<keyword evidence="3" id="KW-1185">Reference proteome</keyword>
<proteinExistence type="predicted"/>
<evidence type="ECO:0000313" key="2">
    <source>
        <dbReference type="EMBL" id="KAI6782378.1"/>
    </source>
</evidence>
<accession>A0A9P9Y3C7</accession>
<feature type="compositionally biased region" description="Acidic residues" evidence="1">
    <location>
        <begin position="208"/>
        <end position="217"/>
    </location>
</feature>
<protein>
    <submittedName>
        <fullName evidence="2">Uncharacterized protein</fullName>
    </submittedName>
</protein>
<dbReference type="OrthoDB" id="4106209at2759"/>
<dbReference type="GeneID" id="75834935"/>
<evidence type="ECO:0000256" key="1">
    <source>
        <dbReference type="SAM" id="MobiDB-lite"/>
    </source>
</evidence>
<name>A0A9P9Y3C7_9HYPO</name>
<sequence>MKGPSIENLLYLRLFPRAGPADPLSFQEFVTRHLQPELREESEAFYGHLLTDEAKHPGLDYTSHSHRRRLQRFKWHRRLFRAFHALSLTPGEILRLATWEGTLWSKRLFETEHGIVIEDTTNMSLPTWDDELERAVWLPGHGPDVGSVPDDDDIDDDIDDENEGLHTPLVGRSPQPEVEELLAAVEEAEYAEEESSSTAHEDDHGDGGDDDLDDDDDEEALLSIGEDLNARLREAVARREAGDNVTTMDEDWERWLKMFIDSGLLNDNMSDNEFSEFIETTIAPAGLFSREIMEAGRQNRWDQVPVYLQRLLRRALLLERTGYWEYWPRGLHAIGPRRSWSQLRLPHRADGPAPTA</sequence>
<gene>
    <name evidence="2" type="ORF">J7T54_008464</name>
</gene>